<dbReference type="RefSeq" id="WP_264324749.1">
    <property type="nucleotide sequence ID" value="NZ_JADEXQ010000025.1"/>
</dbReference>
<dbReference type="Pfam" id="PF00326">
    <property type="entry name" value="Peptidase_S9"/>
    <property type="match status" value="1"/>
</dbReference>
<organism evidence="3 4">
    <name type="scientific">Romeriopsis navalis LEGE 11480</name>
    <dbReference type="NCBI Taxonomy" id="2777977"/>
    <lineage>
        <taxon>Bacteria</taxon>
        <taxon>Bacillati</taxon>
        <taxon>Cyanobacteriota</taxon>
        <taxon>Cyanophyceae</taxon>
        <taxon>Leptolyngbyales</taxon>
        <taxon>Leptolyngbyaceae</taxon>
        <taxon>Romeriopsis</taxon>
        <taxon>Romeriopsis navalis</taxon>
    </lineage>
</organism>
<dbReference type="Gene3D" id="2.120.10.30">
    <property type="entry name" value="TolB, C-terminal domain"/>
    <property type="match status" value="1"/>
</dbReference>
<dbReference type="InterPro" id="IPR011042">
    <property type="entry name" value="6-blade_b-propeller_TolB-like"/>
</dbReference>
<dbReference type="InterPro" id="IPR029058">
    <property type="entry name" value="AB_hydrolase_fold"/>
</dbReference>
<dbReference type="InterPro" id="IPR001375">
    <property type="entry name" value="Peptidase_S9_cat"/>
</dbReference>
<dbReference type="PANTHER" id="PTHR42776:SF27">
    <property type="entry name" value="DIPEPTIDYL PEPTIDASE FAMILY MEMBER 6"/>
    <property type="match status" value="1"/>
</dbReference>
<dbReference type="Gene3D" id="3.40.50.1820">
    <property type="entry name" value="alpha/beta hydrolase"/>
    <property type="match status" value="1"/>
</dbReference>
<dbReference type="GO" id="GO:0006508">
    <property type="term" value="P:proteolysis"/>
    <property type="evidence" value="ECO:0007669"/>
    <property type="project" value="InterPro"/>
</dbReference>
<sequence length="663" mass="74663">MINRLFLFQATGLVSLLLLSALAQSWIARATLPPAPQTPPQKLASLISRDIFFGNPPQSQPKISPDGRYLAYIAPDQTSVLQIWLKTLGKNDDRPLTQAKQAGIRNYEWAYNGTHILFPQDDNGNEEYQLQRLNIRTQAIQALTPKSGVRAELIGLNPQFPNEALVAMNQRSPLQFDVYRINIKTGKTTLDTTNPGNGIDVTADKQFQVRAAHTVRPDGGKNLALRDAPNQPWRIIRQWEPNSEGRSLSFSNDGKQLYLLDNQTSDTLQLKALNLASSKAKTLASDAHNDITDVMLHPQTRQPIAVGIYRDRLHWQVLDPAYKADFAAIAKVQPGDVRWQNCDRRFTRCIIFYTSDRQPTTYYLYDRRTRKSAKLFSRQPPLAQHQLAPMQPITYQARDGLTIHGYLTAPVGVPAKNLPTVLWVHGGPWARDKWGYNAVVQWLANRGYAVLQVNFRGSTGYGKKFLNAGNREWAGKMHLDLLDGVEWLKRQGIAHPKKIAIAGGSYGGYASLVGMTYTPDVFAAGVDIVGPSNLITLLNSLPPYWFSEKPIFEYRLGNPLKDQVFLKQRSPVFFAHQIKNPLLIAHGANDPRVKQSESDQIVQTMRQQGKGVEYWVYSDEGHGFAKPANRRHFFAQMERLLAEHLGGRYELERQISGHSGQSR</sequence>
<accession>A0A928VJT1</accession>
<comment type="caution">
    <text evidence="3">The sequence shown here is derived from an EMBL/GenBank/DDBJ whole genome shotgun (WGS) entry which is preliminary data.</text>
</comment>
<evidence type="ECO:0000313" key="4">
    <source>
        <dbReference type="Proteomes" id="UP000625316"/>
    </source>
</evidence>
<keyword evidence="1" id="KW-0378">Hydrolase</keyword>
<dbReference type="Proteomes" id="UP000625316">
    <property type="component" value="Unassembled WGS sequence"/>
</dbReference>
<evidence type="ECO:0000256" key="1">
    <source>
        <dbReference type="ARBA" id="ARBA00022801"/>
    </source>
</evidence>
<proteinExistence type="predicted"/>
<gene>
    <name evidence="3" type="ORF">IQ266_09310</name>
</gene>
<reference evidence="3" key="1">
    <citation type="submission" date="2020-10" db="EMBL/GenBank/DDBJ databases">
        <authorList>
            <person name="Castelo-Branco R."/>
            <person name="Eusebio N."/>
            <person name="Adriana R."/>
            <person name="Vieira A."/>
            <person name="Brugerolle De Fraissinette N."/>
            <person name="Rezende De Castro R."/>
            <person name="Schneider M.P."/>
            <person name="Vasconcelos V."/>
            <person name="Leao P.N."/>
        </authorList>
    </citation>
    <scope>NUCLEOTIDE SEQUENCE</scope>
    <source>
        <strain evidence="3">LEGE 11480</strain>
    </source>
</reference>
<dbReference type="SUPFAM" id="SSF82171">
    <property type="entry name" value="DPP6 N-terminal domain-like"/>
    <property type="match status" value="1"/>
</dbReference>
<dbReference type="AlphaFoldDB" id="A0A928VJT1"/>
<protein>
    <submittedName>
        <fullName evidence="3">S9 family peptidase</fullName>
    </submittedName>
</protein>
<keyword evidence="4" id="KW-1185">Reference proteome</keyword>
<evidence type="ECO:0000259" key="2">
    <source>
        <dbReference type="Pfam" id="PF00326"/>
    </source>
</evidence>
<name>A0A928VJT1_9CYAN</name>
<dbReference type="SUPFAM" id="SSF53474">
    <property type="entry name" value="alpha/beta-Hydrolases"/>
    <property type="match status" value="1"/>
</dbReference>
<dbReference type="GO" id="GO:0004252">
    <property type="term" value="F:serine-type endopeptidase activity"/>
    <property type="evidence" value="ECO:0007669"/>
    <property type="project" value="TreeGrafter"/>
</dbReference>
<dbReference type="EMBL" id="JADEXQ010000025">
    <property type="protein sequence ID" value="MBE9029923.1"/>
    <property type="molecule type" value="Genomic_DNA"/>
</dbReference>
<dbReference type="PANTHER" id="PTHR42776">
    <property type="entry name" value="SERINE PEPTIDASE S9 FAMILY MEMBER"/>
    <property type="match status" value="1"/>
</dbReference>
<feature type="domain" description="Peptidase S9 prolyl oligopeptidase catalytic" evidence="2">
    <location>
        <begin position="434"/>
        <end position="647"/>
    </location>
</feature>
<evidence type="ECO:0000313" key="3">
    <source>
        <dbReference type="EMBL" id="MBE9029923.1"/>
    </source>
</evidence>